<evidence type="ECO:0000313" key="3">
    <source>
        <dbReference type="EMBL" id="CAG5080183.1"/>
    </source>
</evidence>
<reference evidence="3" key="1">
    <citation type="submission" date="2021-04" db="EMBL/GenBank/DDBJ databases">
        <authorList>
            <person name="Rodrigo-Torres L."/>
            <person name="Arahal R. D."/>
            <person name="Lucena T."/>
        </authorList>
    </citation>
    <scope>NUCLEOTIDE SEQUENCE</scope>
    <source>
        <strain evidence="3">AS29M-1</strain>
    </source>
</reference>
<dbReference type="NCBIfam" id="NF047580">
    <property type="entry name" value="BPSS1187_fam"/>
    <property type="match status" value="1"/>
</dbReference>
<dbReference type="Pfam" id="PF18962">
    <property type="entry name" value="Por_Secre_tail"/>
    <property type="match status" value="1"/>
</dbReference>
<organism evidence="3 4">
    <name type="scientific">Parvicella tangerina</name>
    <dbReference type="NCBI Taxonomy" id="2829795"/>
    <lineage>
        <taxon>Bacteria</taxon>
        <taxon>Pseudomonadati</taxon>
        <taxon>Bacteroidota</taxon>
        <taxon>Flavobacteriia</taxon>
        <taxon>Flavobacteriales</taxon>
        <taxon>Parvicellaceae</taxon>
        <taxon>Parvicella</taxon>
    </lineage>
</organism>
<dbReference type="EMBL" id="OU015584">
    <property type="protein sequence ID" value="CAG5080183.1"/>
    <property type="molecule type" value="Genomic_DNA"/>
</dbReference>
<evidence type="ECO:0000259" key="2">
    <source>
        <dbReference type="Pfam" id="PF18962"/>
    </source>
</evidence>
<evidence type="ECO:0000313" key="4">
    <source>
        <dbReference type="Proteomes" id="UP000683507"/>
    </source>
</evidence>
<feature type="domain" description="Secretion system C-terminal sorting" evidence="2">
    <location>
        <begin position="337"/>
        <end position="405"/>
    </location>
</feature>
<gene>
    <name evidence="3" type="ORF">CRYO30217_01211</name>
</gene>
<dbReference type="InterPro" id="IPR029058">
    <property type="entry name" value="AB_hydrolase_fold"/>
</dbReference>
<sequence>MRFLLLLFLLPLLVTGFSQMNPDSLMHIEVLGNSTDPWINGDLGKKHQVFYNPTSTSNEILLLHLVGTIDNPNSTTYFPTLATEHGYHVINLMYRNWNSAHNACASSTDPNCYLNFRKEIIEGVDYSSEANVNAANSIQNRLIKLLEYLQSNYPGQGWDQFFDGSLIHWDKIMVSGHSQGGGHAAVIAMTEPVQRVLMFASPNDYSDTLNALASWPSSSHLVPDSNYYGFNAYYDDAVDFYKQMEAWNALGLSNYGDTVNVDEVGFPFEESRQLYTLQQVPSGGIEDLTHNIMIRDNQTPLDLSGAPIFLDVWKYMLGINDNSLETTISEHPSRFKLYPNPSDGFIHVEHDSGTSGLKLRIYNLTGSYLQTVNLEEKVDVSFLDSGVYLVELFTKEASIGYEKIILR</sequence>
<name>A0A916JL07_9FLAO</name>
<dbReference type="Proteomes" id="UP000683507">
    <property type="component" value="Chromosome"/>
</dbReference>
<dbReference type="RefSeq" id="WP_258541422.1">
    <property type="nucleotide sequence ID" value="NZ_OU015584.1"/>
</dbReference>
<dbReference type="InterPro" id="IPR058180">
    <property type="entry name" value="BPSS1187-like"/>
</dbReference>
<accession>A0A916JL07</accession>
<protein>
    <recommendedName>
        <fullName evidence="2">Secretion system C-terminal sorting domain-containing protein</fullName>
    </recommendedName>
</protein>
<proteinExistence type="predicted"/>
<dbReference type="NCBIfam" id="TIGR04183">
    <property type="entry name" value="Por_Secre_tail"/>
    <property type="match status" value="1"/>
</dbReference>
<keyword evidence="4" id="KW-1185">Reference proteome</keyword>
<dbReference type="SUPFAM" id="SSF53474">
    <property type="entry name" value="alpha/beta-Hydrolases"/>
    <property type="match status" value="1"/>
</dbReference>
<dbReference type="Gene3D" id="3.40.50.1820">
    <property type="entry name" value="alpha/beta hydrolase"/>
    <property type="match status" value="1"/>
</dbReference>
<keyword evidence="1" id="KW-0732">Signal</keyword>
<evidence type="ECO:0000256" key="1">
    <source>
        <dbReference type="ARBA" id="ARBA00022729"/>
    </source>
</evidence>
<dbReference type="KEGG" id="ptan:CRYO30217_01211"/>
<dbReference type="AlphaFoldDB" id="A0A916JL07"/>
<dbReference type="InterPro" id="IPR026444">
    <property type="entry name" value="Secre_tail"/>
</dbReference>